<dbReference type="SUPFAM" id="SSF88723">
    <property type="entry name" value="PIN domain-like"/>
    <property type="match status" value="1"/>
</dbReference>
<evidence type="ECO:0000256" key="5">
    <source>
        <dbReference type="ARBA" id="ARBA00022842"/>
    </source>
</evidence>
<dbReference type="Proteomes" id="UP001596302">
    <property type="component" value="Unassembled WGS sequence"/>
</dbReference>
<keyword evidence="9" id="KW-1185">Reference proteome</keyword>
<evidence type="ECO:0000313" key="9">
    <source>
        <dbReference type="Proteomes" id="UP001596302"/>
    </source>
</evidence>
<keyword evidence="1 6" id="KW-1277">Toxin-antitoxin system</keyword>
<feature type="binding site" evidence="6">
    <location>
        <position position="93"/>
    </location>
    <ligand>
        <name>Mg(2+)</name>
        <dbReference type="ChEBI" id="CHEBI:18420"/>
    </ligand>
</feature>
<sequence>MILLDASVLIAFLDATDSHHLAAEELLADAIDDELTVNTLTLAEVLVAPARDGRLDVVRKAFRDLEVRELLFPANAAVRLAQLRAQTRLKMPDCCVLLAAEDAGAQIASFDDRLLRAAQDRNVRTLGRPRE</sequence>
<dbReference type="InterPro" id="IPR002716">
    <property type="entry name" value="PIN_dom"/>
</dbReference>
<dbReference type="CDD" id="cd09854">
    <property type="entry name" value="PIN_VapC-like"/>
    <property type="match status" value="1"/>
</dbReference>
<protein>
    <recommendedName>
        <fullName evidence="6">Ribonuclease VapC</fullName>
        <shortName evidence="6">RNase VapC</shortName>
        <ecNumber evidence="6">3.1.-.-</ecNumber>
    </recommendedName>
    <alternativeName>
        <fullName evidence="6">Toxin VapC</fullName>
    </alternativeName>
</protein>
<organism evidence="8 9">
    <name type="scientific">Pseudonocardia hispaniensis</name>
    <dbReference type="NCBI Taxonomy" id="904933"/>
    <lineage>
        <taxon>Bacteria</taxon>
        <taxon>Bacillati</taxon>
        <taxon>Actinomycetota</taxon>
        <taxon>Actinomycetes</taxon>
        <taxon>Pseudonocardiales</taxon>
        <taxon>Pseudonocardiaceae</taxon>
        <taxon>Pseudonocardia</taxon>
    </lineage>
</organism>
<evidence type="ECO:0000259" key="7">
    <source>
        <dbReference type="Pfam" id="PF01850"/>
    </source>
</evidence>
<comment type="similarity">
    <text evidence="6">Belongs to the PINc/VapC protein family.</text>
</comment>
<keyword evidence="3 6" id="KW-0479">Metal-binding</keyword>
<dbReference type="Gene3D" id="3.40.50.1010">
    <property type="entry name" value="5'-nuclease"/>
    <property type="match status" value="1"/>
</dbReference>
<feature type="domain" description="PIN" evidence="7">
    <location>
        <begin position="2"/>
        <end position="118"/>
    </location>
</feature>
<feature type="binding site" evidence="6">
    <location>
        <position position="5"/>
    </location>
    <ligand>
        <name>Mg(2+)</name>
        <dbReference type="ChEBI" id="CHEBI:18420"/>
    </ligand>
</feature>
<dbReference type="InterPro" id="IPR029060">
    <property type="entry name" value="PIN-like_dom_sf"/>
</dbReference>
<comment type="function">
    <text evidence="6">Toxic component of a toxin-antitoxin (TA) system. An RNase.</text>
</comment>
<evidence type="ECO:0000313" key="8">
    <source>
        <dbReference type="EMBL" id="MFC5993096.1"/>
    </source>
</evidence>
<evidence type="ECO:0000256" key="6">
    <source>
        <dbReference type="HAMAP-Rule" id="MF_00265"/>
    </source>
</evidence>
<evidence type="ECO:0000256" key="3">
    <source>
        <dbReference type="ARBA" id="ARBA00022723"/>
    </source>
</evidence>
<comment type="cofactor">
    <cofactor evidence="6">
        <name>Mg(2+)</name>
        <dbReference type="ChEBI" id="CHEBI:18420"/>
    </cofactor>
</comment>
<dbReference type="EC" id="3.1.-.-" evidence="6"/>
<dbReference type="EMBL" id="JBHSQW010000006">
    <property type="protein sequence ID" value="MFC5993096.1"/>
    <property type="molecule type" value="Genomic_DNA"/>
</dbReference>
<dbReference type="RefSeq" id="WP_379582321.1">
    <property type="nucleotide sequence ID" value="NZ_JBHSQW010000006.1"/>
</dbReference>
<evidence type="ECO:0000256" key="4">
    <source>
        <dbReference type="ARBA" id="ARBA00022801"/>
    </source>
</evidence>
<keyword evidence="2 6" id="KW-0540">Nuclease</keyword>
<evidence type="ECO:0000256" key="1">
    <source>
        <dbReference type="ARBA" id="ARBA00022649"/>
    </source>
</evidence>
<keyword evidence="6" id="KW-0800">Toxin</keyword>
<accession>A0ABW1IX81</accession>
<dbReference type="HAMAP" id="MF_00265">
    <property type="entry name" value="VapC_Nob1"/>
    <property type="match status" value="1"/>
</dbReference>
<proteinExistence type="inferred from homology"/>
<comment type="caution">
    <text evidence="8">The sequence shown here is derived from an EMBL/GenBank/DDBJ whole genome shotgun (WGS) entry which is preliminary data.</text>
</comment>
<dbReference type="Pfam" id="PF01850">
    <property type="entry name" value="PIN"/>
    <property type="match status" value="1"/>
</dbReference>
<dbReference type="InterPro" id="IPR022907">
    <property type="entry name" value="VapC_family"/>
</dbReference>
<keyword evidence="4 6" id="KW-0378">Hydrolase</keyword>
<reference evidence="9" key="1">
    <citation type="journal article" date="2019" name="Int. J. Syst. Evol. Microbiol.">
        <title>The Global Catalogue of Microorganisms (GCM) 10K type strain sequencing project: providing services to taxonomists for standard genome sequencing and annotation.</title>
        <authorList>
            <consortium name="The Broad Institute Genomics Platform"/>
            <consortium name="The Broad Institute Genome Sequencing Center for Infectious Disease"/>
            <person name="Wu L."/>
            <person name="Ma J."/>
        </authorList>
    </citation>
    <scope>NUCLEOTIDE SEQUENCE [LARGE SCALE GENOMIC DNA]</scope>
    <source>
        <strain evidence="9">CCM 8391</strain>
    </source>
</reference>
<name>A0ABW1IX81_9PSEU</name>
<keyword evidence="5 6" id="KW-0460">Magnesium</keyword>
<evidence type="ECO:0000256" key="2">
    <source>
        <dbReference type="ARBA" id="ARBA00022722"/>
    </source>
</evidence>
<gene>
    <name evidence="6" type="primary">vapC</name>
    <name evidence="8" type="ORF">ACFQE5_02600</name>
</gene>